<dbReference type="Pfam" id="PF06889">
    <property type="entry name" value="DUF1266"/>
    <property type="match status" value="1"/>
</dbReference>
<feature type="domain" description="DUF1266" evidence="1">
    <location>
        <begin position="201"/>
        <end position="399"/>
    </location>
</feature>
<sequence length="401" mass="45116">MILPVLPDPPDGRPWQAPAALEERLYGLCQAREAGDERASYDYLRVIAAQGLYRPVPIHAGVDAPPVVITLSDGTRVVVVYTAGVLPQPHDEIVYEFVTLHRLGRLWPDDVEALGVNLQTPCEAWFAFDEEEREIWTELTQDLFRPDDLADRVETRRTGTPADKETLRGLACGAHLCYANGDAWNTLDWHGAGFSAEVERLAESWGITDHDSWADTQQRLLACEVSPWAWDFTLDARTWLLQQFGRADITLWRDTVEQTLRDRISGSVPEEEIERTATALRLLVGQIARYEARFRADGLLPPDGHVRTVAAWDLGRATMVARWGLGARHATQHEMRTAVERAGADVRNRYGDWAEFSAGYVLGRCLHFDEETFGTWYTSVLDAHHALTSAPDSPWLTVPLH</sequence>
<dbReference type="Proteomes" id="UP001501578">
    <property type="component" value="Unassembled WGS sequence"/>
</dbReference>
<evidence type="ECO:0000259" key="1">
    <source>
        <dbReference type="Pfam" id="PF06889"/>
    </source>
</evidence>
<dbReference type="InterPro" id="IPR009677">
    <property type="entry name" value="DUF1266"/>
</dbReference>
<protein>
    <recommendedName>
        <fullName evidence="1">DUF1266 domain-containing protein</fullName>
    </recommendedName>
</protein>
<proteinExistence type="predicted"/>
<evidence type="ECO:0000313" key="3">
    <source>
        <dbReference type="Proteomes" id="UP001501578"/>
    </source>
</evidence>
<name>A0ABP4B009_9ACTN</name>
<dbReference type="EMBL" id="BAAAHQ010000035">
    <property type="protein sequence ID" value="GAA0943938.1"/>
    <property type="molecule type" value="Genomic_DNA"/>
</dbReference>
<comment type="caution">
    <text evidence="2">The sequence shown here is derived from an EMBL/GenBank/DDBJ whole genome shotgun (WGS) entry which is preliminary data.</text>
</comment>
<gene>
    <name evidence="2" type="ORF">GCM10009560_57710</name>
</gene>
<reference evidence="3" key="1">
    <citation type="journal article" date="2019" name="Int. J. Syst. Evol. Microbiol.">
        <title>The Global Catalogue of Microorganisms (GCM) 10K type strain sequencing project: providing services to taxonomists for standard genome sequencing and annotation.</title>
        <authorList>
            <consortium name="The Broad Institute Genomics Platform"/>
            <consortium name="The Broad Institute Genome Sequencing Center for Infectious Disease"/>
            <person name="Wu L."/>
            <person name="Ma J."/>
        </authorList>
    </citation>
    <scope>NUCLEOTIDE SEQUENCE [LARGE SCALE GENOMIC DNA]</scope>
    <source>
        <strain evidence="3">JCM 11136</strain>
    </source>
</reference>
<accession>A0ABP4B009</accession>
<organism evidence="2 3">
    <name type="scientific">Nonomuraea longicatena</name>
    <dbReference type="NCBI Taxonomy" id="83682"/>
    <lineage>
        <taxon>Bacteria</taxon>
        <taxon>Bacillati</taxon>
        <taxon>Actinomycetota</taxon>
        <taxon>Actinomycetes</taxon>
        <taxon>Streptosporangiales</taxon>
        <taxon>Streptosporangiaceae</taxon>
        <taxon>Nonomuraea</taxon>
    </lineage>
</organism>
<evidence type="ECO:0000313" key="2">
    <source>
        <dbReference type="EMBL" id="GAA0943938.1"/>
    </source>
</evidence>
<keyword evidence="3" id="KW-1185">Reference proteome</keyword>